<evidence type="ECO:0000313" key="2">
    <source>
        <dbReference type="EMBL" id="CAE21257.1"/>
    </source>
</evidence>
<feature type="chain" id="PRO_5004294444" evidence="1">
    <location>
        <begin position="31"/>
        <end position="101"/>
    </location>
</feature>
<keyword evidence="1" id="KW-0732">Signal</keyword>
<dbReference type="eggNOG" id="ENOG502ZFPK">
    <property type="taxonomic scope" value="Bacteria"/>
</dbReference>
<evidence type="ECO:0000256" key="1">
    <source>
        <dbReference type="SAM" id="SignalP"/>
    </source>
</evidence>
<dbReference type="HOGENOM" id="CLU_173875_0_0_3"/>
<dbReference type="KEGG" id="pmt:PMT_1082"/>
<proteinExistence type="predicted"/>
<name>Q7V6R4_PROMM</name>
<feature type="signal peptide" evidence="1">
    <location>
        <begin position="1"/>
        <end position="30"/>
    </location>
</feature>
<dbReference type="Proteomes" id="UP000001423">
    <property type="component" value="Chromosome"/>
</dbReference>
<accession>Q7V6R4</accession>
<protein>
    <submittedName>
        <fullName evidence="2">Uncharacterized protein</fullName>
    </submittedName>
</protein>
<dbReference type="AlphaFoldDB" id="Q7V6R4"/>
<reference evidence="2 3" key="1">
    <citation type="journal article" date="2003" name="Nature">
        <title>Genome divergence in two Prochlorococcus ecotypes reflects oceanic niche differentiation.</title>
        <authorList>
            <person name="Rocap G."/>
            <person name="Larimer F.W."/>
            <person name="Lamerdin J.E."/>
            <person name="Malfatti S."/>
            <person name="Chain P."/>
            <person name="Ahlgren N.A."/>
            <person name="Arellano A."/>
            <person name="Coleman M."/>
            <person name="Hauser L."/>
            <person name="Hess W.R."/>
            <person name="Johnson Z.I."/>
            <person name="Land M.L."/>
            <person name="Lindell D."/>
            <person name="Post A.F."/>
            <person name="Regala W."/>
            <person name="Shah M."/>
            <person name="Shaw S.L."/>
            <person name="Steglich C."/>
            <person name="Sullivan M.B."/>
            <person name="Ting C.S."/>
            <person name="Tolonen A."/>
            <person name="Webb E.A."/>
            <person name="Zinser E.R."/>
            <person name="Chisholm S.W."/>
        </authorList>
    </citation>
    <scope>NUCLEOTIDE SEQUENCE [LARGE SCALE GENOMIC DNA]</scope>
    <source>
        <strain evidence="3">MIT 9313</strain>
    </source>
</reference>
<evidence type="ECO:0000313" key="3">
    <source>
        <dbReference type="Proteomes" id="UP000001423"/>
    </source>
</evidence>
<gene>
    <name evidence="2" type="ordered locus">PMT_1082</name>
</gene>
<organism evidence="2 3">
    <name type="scientific">Prochlorococcus marinus (strain MIT 9313)</name>
    <dbReference type="NCBI Taxonomy" id="74547"/>
    <lineage>
        <taxon>Bacteria</taxon>
        <taxon>Bacillati</taxon>
        <taxon>Cyanobacteriota</taxon>
        <taxon>Cyanophyceae</taxon>
        <taxon>Synechococcales</taxon>
        <taxon>Prochlorococcaceae</taxon>
        <taxon>Prochlorococcus</taxon>
    </lineage>
</organism>
<keyword evidence="3" id="KW-1185">Reference proteome</keyword>
<sequence>MLLNSASMALLQRICLSISLSSVLFSMATADGLAQSSEDENAITTMCLLGFNAAMANAGKTPPAGMGQFTCQCFLDQVNAGEFISSAQSKCKAKAGAHYDI</sequence>
<dbReference type="EMBL" id="BX548175">
    <property type="protein sequence ID" value="CAE21257.1"/>
    <property type="molecule type" value="Genomic_DNA"/>
</dbReference>